<keyword evidence="2" id="KW-0819">tRNA processing</keyword>
<feature type="domain" description="tRNA (32-2'-O)-methyltransferase regulator THADA-like C-terminal TPR repeats region" evidence="6">
    <location>
        <begin position="1140"/>
        <end position="1300"/>
    </location>
</feature>
<name>A0A8D8CUK5_CULPI</name>
<evidence type="ECO:0000259" key="5">
    <source>
        <dbReference type="Pfam" id="PF25150"/>
    </source>
</evidence>
<dbReference type="Pfam" id="PF25150">
    <property type="entry name" value="TPR_Trm732"/>
    <property type="match status" value="1"/>
</dbReference>
<protein>
    <recommendedName>
        <fullName evidence="3">tRNA (32-2'-O)-methyltransferase regulator THADA</fullName>
    </recommendedName>
</protein>
<dbReference type="GO" id="GO:0005829">
    <property type="term" value="C:cytosol"/>
    <property type="evidence" value="ECO:0007669"/>
    <property type="project" value="TreeGrafter"/>
</dbReference>
<accession>A0A8D8CUK5</accession>
<proteinExistence type="inferred from homology"/>
<dbReference type="EMBL" id="HBUE01338112">
    <property type="protein sequence ID" value="CAG6597217.1"/>
    <property type="molecule type" value="Transcribed_RNA"/>
</dbReference>
<evidence type="ECO:0000259" key="4">
    <source>
        <dbReference type="Pfam" id="PF10350"/>
    </source>
</evidence>
<dbReference type="InterPro" id="IPR056842">
    <property type="entry name" value="THADA-like_TPR_C"/>
</dbReference>
<feature type="domain" description="DUF2428" evidence="4">
    <location>
        <begin position="859"/>
        <end position="1138"/>
    </location>
</feature>
<dbReference type="InterPro" id="IPR019442">
    <property type="entry name" value="THADA/TRM732_DUF2428"/>
</dbReference>
<evidence type="ECO:0000256" key="1">
    <source>
        <dbReference type="ARBA" id="ARBA00010409"/>
    </source>
</evidence>
<evidence type="ECO:0000259" key="6">
    <source>
        <dbReference type="Pfam" id="PF25151"/>
    </source>
</evidence>
<dbReference type="PANTHER" id="PTHR14387:SF7">
    <property type="entry name" value="THYROID ADENOMA-ASSOCIATED PROTEIN"/>
    <property type="match status" value="1"/>
</dbReference>
<dbReference type="SUPFAM" id="SSF48371">
    <property type="entry name" value="ARM repeat"/>
    <property type="match status" value="1"/>
</dbReference>
<reference evidence="7" key="1">
    <citation type="submission" date="2021-05" db="EMBL/GenBank/DDBJ databases">
        <authorList>
            <person name="Alioto T."/>
            <person name="Alioto T."/>
            <person name="Gomez Garrido J."/>
        </authorList>
    </citation>
    <scope>NUCLEOTIDE SEQUENCE</scope>
</reference>
<dbReference type="Pfam" id="PF25151">
    <property type="entry name" value="TPR_Trm732_C"/>
    <property type="match status" value="1"/>
</dbReference>
<dbReference type="InterPro" id="IPR051954">
    <property type="entry name" value="tRNA_methyltransferase_THADA"/>
</dbReference>
<dbReference type="GO" id="GO:0030488">
    <property type="term" value="P:tRNA methylation"/>
    <property type="evidence" value="ECO:0007669"/>
    <property type="project" value="TreeGrafter"/>
</dbReference>
<dbReference type="InterPro" id="IPR056843">
    <property type="entry name" value="THADA-like_TPR"/>
</dbReference>
<evidence type="ECO:0000256" key="2">
    <source>
        <dbReference type="ARBA" id="ARBA00022694"/>
    </source>
</evidence>
<dbReference type="PANTHER" id="PTHR14387">
    <property type="entry name" value="THADA/DEATH RECEPTOR INTERACTING PROTEIN"/>
    <property type="match status" value="1"/>
</dbReference>
<sequence length="1783" mass="203184">MNGLSLRISAIKTNENLKKNCELRMDLLTVPSTLLSCNDNNKYISGLASATTVDDQIKTLKQYFSYTTEMEKSLLQNIQILSDLFMEAPTKHAVKNTIMKYLSQVVLAREIVVLGMSNTIKDKIISFDNNKSTLANRNTIINSIGNCFENCKVGIEVVRSCLQDILCFLNKTLMIYSEHLSHNISPSDKSEICVFIHTTIRVVISCFNQFPSILTTSYEGEKNVEKVVLICWDLLENPEIPMDTKMNCGILITMNANLEKRYLRLTERIFTEENSTKKLCLLNGVICTIESELFGPPDFRGFNILTIAANVLKQISEENYIEPSIVLGVTRSFFQMTKRLLSLKFSEHMKSDHIEITEILALNLGYSLSHIEHYLDSVRHMSKDLLKVTIQLGMKVNGKLNHIIYDYIQNENTNITTKCILISSICSIVKSNAVLRAVPNLNEFLLESLTDNDHANINLYINNCYETLMMTYSYEDNKKEWFDKWIVPILAGLERNKNDGDVKNTLFDLIRKAIKSYPEISIKMIDSVASINFGLILSSLGIAKKCGLFDKIESNSMKWKNLIQYRDIKHAMVSADDATRLSALHLLTECHKSTELFTKEDLECILFFVETNVNVQSPAIRQKITCCMKNALNRIKSGFLSIIKKSDMDGKSHYYYDFVKTLHNFCLFCLCGGANFSRRTISFQILIQLLQVASYIFHEDENCSMWNEQQVVFLIDSLSDSYEANKVYCLGVLLYCPKFYLKKCDHLINYQITEIMMTSIRPHDCLTAAYYLEYLCFINMCIETPMISDESIISPVQSKVYCALLWCMKILTDGLNIAKGSLLRAARENPMFGALGCIRHLLNKIDFKEVSSCDHWVKFISNLIIICCEITKIVSVVVNNSSPEGHLPNDFSPIENYEFDEDIEMSSLGSNVNGGSNNAETTPQMLLLCSWRTVKEISLILGDVASKSPITYQKWPPEMVVDTIPTRPCGLITCEQVIQIGSHFIELLAETKHRGAFEQAYVGFTKLCIRLWGSKHTALHQLPMKWLNEIISVITSDHDGSDIKTEKMCSTRRSAGIPYMMQALISSELHVSSSKGLQFSTKKLIEICSVSTKADTRTHCLNILRALFRSTDLGDSIGEFVSDGIVCAINGYGAESWSERNSSTLLFSALMIRVFGVLRSKDYENLNIRNKMTGRIFFLRYPQLYDFFMKELEIASQIISKGARSKKLHPLLLLLSRLYPSALEGSESNLKLSRFVPIISVCSGCAELQTRYLAAKFIAIIVSPDLIFDRIFLLLESLHRSNNKAMNPNSVHGALLQILFLVRTRNLDAPESSNQLNNWIELYTAISNYLFEVHTNFILYSTIIDILIEILVRCQNVIFMEDDQFLDDLHNIVDYLCNLSKQWLFYGREATMRKIVLIKLTMYIYADDDKLPSDCFLCCIDPAKYSYEYVESIMNLVMLILNYEDTSCNAEQFELDPVEMLYVKSLKTCRKDKFKPLQDEFTKSFSFHNQLRLIISQNIQNSCTVKAYTILSYSINGLEVLLSNNKSRENIDKMLELANDKPDQLRASIYRCIKCLYQTESIVTKNAPKIEILPLMASSLQCQSIRIIALDILSIVSKYFGKCRCFAFYLNFSKTILMLLRDDDSDVRSAATRIITDMLNGMEKIKTEPVISSFAQKVYLQLLSKTMDAEGFTAYQLLAIHFILLTSEMKNESDVTVESDTEGHVFGKNDVNSFGETMLFKEYCVAELRSIAHQRGLKMNVIFDSVVSIAEEHYETKSELQRCLSEIAIPSRLIDITKNTVKF</sequence>
<feature type="domain" description="tRNA (32-2'-O)-methyltransferase regulator THADA-like TPR repeats region" evidence="5">
    <location>
        <begin position="481"/>
        <end position="726"/>
    </location>
</feature>
<dbReference type="InterPro" id="IPR016024">
    <property type="entry name" value="ARM-type_fold"/>
</dbReference>
<dbReference type="EMBL" id="HBUE01138872">
    <property type="protein sequence ID" value="CAG6499846.1"/>
    <property type="molecule type" value="Transcribed_RNA"/>
</dbReference>
<organism evidence="7">
    <name type="scientific">Culex pipiens</name>
    <name type="common">House mosquito</name>
    <dbReference type="NCBI Taxonomy" id="7175"/>
    <lineage>
        <taxon>Eukaryota</taxon>
        <taxon>Metazoa</taxon>
        <taxon>Ecdysozoa</taxon>
        <taxon>Arthropoda</taxon>
        <taxon>Hexapoda</taxon>
        <taxon>Insecta</taxon>
        <taxon>Pterygota</taxon>
        <taxon>Neoptera</taxon>
        <taxon>Endopterygota</taxon>
        <taxon>Diptera</taxon>
        <taxon>Nematocera</taxon>
        <taxon>Culicoidea</taxon>
        <taxon>Culicidae</taxon>
        <taxon>Culicinae</taxon>
        <taxon>Culicini</taxon>
        <taxon>Culex</taxon>
        <taxon>Culex</taxon>
    </lineage>
</organism>
<comment type="similarity">
    <text evidence="1">Belongs to the THADA family.</text>
</comment>
<evidence type="ECO:0000313" key="7">
    <source>
        <dbReference type="EMBL" id="CAG6499846.1"/>
    </source>
</evidence>
<evidence type="ECO:0000256" key="3">
    <source>
        <dbReference type="ARBA" id="ARBA00035698"/>
    </source>
</evidence>
<dbReference type="EMBL" id="HBUE01231309">
    <property type="protein sequence ID" value="CAG6545078.1"/>
    <property type="molecule type" value="Transcribed_RNA"/>
</dbReference>
<dbReference type="Pfam" id="PF10350">
    <property type="entry name" value="DUF2428"/>
    <property type="match status" value="1"/>
</dbReference>